<feature type="transmembrane region" description="Helical" evidence="5">
    <location>
        <begin position="285"/>
        <end position="306"/>
    </location>
</feature>
<keyword evidence="9" id="KW-1185">Reference proteome</keyword>
<feature type="domain" description="Glycosyltransferase 2-like" evidence="6">
    <location>
        <begin position="8"/>
        <end position="162"/>
    </location>
</feature>
<evidence type="ECO:0000256" key="4">
    <source>
        <dbReference type="ARBA" id="ARBA00023136"/>
    </source>
</evidence>
<dbReference type="InterPro" id="IPR001173">
    <property type="entry name" value="Glyco_trans_2-like"/>
</dbReference>
<comment type="caution">
    <text evidence="8">The sequence shown here is derived from an EMBL/GenBank/DDBJ whole genome shotgun (WGS) entry which is preliminary data.</text>
</comment>
<dbReference type="GO" id="GO:0016020">
    <property type="term" value="C:membrane"/>
    <property type="evidence" value="ECO:0007669"/>
    <property type="project" value="UniProtKB-SubCell"/>
</dbReference>
<organism evidence="8 9">
    <name type="scientific">Pseudidiomarina halophila</name>
    <dbReference type="NCBI Taxonomy" id="1449799"/>
    <lineage>
        <taxon>Bacteria</taxon>
        <taxon>Pseudomonadati</taxon>
        <taxon>Pseudomonadota</taxon>
        <taxon>Gammaproteobacteria</taxon>
        <taxon>Alteromonadales</taxon>
        <taxon>Idiomarinaceae</taxon>
        <taxon>Pseudidiomarina</taxon>
    </lineage>
</organism>
<keyword evidence="3 5" id="KW-1133">Transmembrane helix</keyword>
<evidence type="ECO:0000259" key="7">
    <source>
        <dbReference type="Pfam" id="PF04138"/>
    </source>
</evidence>
<dbReference type="RefSeq" id="WP_126764140.1">
    <property type="nucleotide sequence ID" value="NZ_JBHLTZ010000010.1"/>
</dbReference>
<keyword evidence="4 5" id="KW-0472">Membrane</keyword>
<protein>
    <submittedName>
        <fullName evidence="8">Glycosyltransferase</fullName>
    </submittedName>
</protein>
<reference evidence="9" key="1">
    <citation type="journal article" date="2018" name="Front. Microbiol.">
        <title>Genome-Based Analysis Reveals the Taxonomy and Diversity of the Family Idiomarinaceae.</title>
        <authorList>
            <person name="Liu Y."/>
            <person name="Lai Q."/>
            <person name="Shao Z."/>
        </authorList>
    </citation>
    <scope>NUCLEOTIDE SEQUENCE [LARGE SCALE GENOMIC DNA]</scope>
    <source>
        <strain evidence="9">BH195</strain>
    </source>
</reference>
<evidence type="ECO:0000313" key="9">
    <source>
        <dbReference type="Proteomes" id="UP000287198"/>
    </source>
</evidence>
<feature type="transmembrane region" description="Helical" evidence="5">
    <location>
        <begin position="227"/>
        <end position="249"/>
    </location>
</feature>
<dbReference type="OrthoDB" id="9808633at2"/>
<evidence type="ECO:0000259" key="6">
    <source>
        <dbReference type="Pfam" id="PF00535"/>
    </source>
</evidence>
<evidence type="ECO:0000256" key="5">
    <source>
        <dbReference type="SAM" id="Phobius"/>
    </source>
</evidence>
<dbReference type="InterPro" id="IPR007267">
    <property type="entry name" value="GtrA_DPMS_TM"/>
</dbReference>
<dbReference type="GO" id="GO:0016740">
    <property type="term" value="F:transferase activity"/>
    <property type="evidence" value="ECO:0007669"/>
    <property type="project" value="UniProtKB-KW"/>
</dbReference>
<dbReference type="PANTHER" id="PTHR10859:SF114">
    <property type="entry name" value="DOLICHOL-PHOSPHATE MANNOSYLTRANSFERASE"/>
    <property type="match status" value="1"/>
</dbReference>
<sequence length="349" mass="38519">MADCRPVIIIPAYNPDVRLTQLVKTLLEDANDYQGIVVINDGSDATSIFTELETFDQVTVLQHETNLGKGAALKTGFSWVERHAGASVGAVTADADGQHLPDDILAVAKAFHNEPDALWLGSRDFKAPGIPFRSWLGNTFARFTFRLGLRINVPDTQTGLRGVPAKLLPELIEMPSNRYEFELDMLILAKRNQLRFCSLDITTVYEEGNKSSHFKPLQDSLRIYSKFLKFSGVGIASALIDYGLFALIYGFTGEILAAIASARLCSGIFNFSMNRQWVFGRGGSLFRDATHYSLLAAVLVAVNYMLTKGLLLVGVSPFIGKPASEVIVFLLSYRLQKKLVFRNKTAEQG</sequence>
<keyword evidence="8" id="KW-0808">Transferase</keyword>
<dbReference type="AlphaFoldDB" id="A0A432XTK1"/>
<proteinExistence type="predicted"/>
<evidence type="ECO:0000256" key="1">
    <source>
        <dbReference type="ARBA" id="ARBA00004141"/>
    </source>
</evidence>
<evidence type="ECO:0000256" key="2">
    <source>
        <dbReference type="ARBA" id="ARBA00022692"/>
    </source>
</evidence>
<feature type="domain" description="GtrA/DPMS transmembrane" evidence="7">
    <location>
        <begin position="229"/>
        <end position="341"/>
    </location>
</feature>
<dbReference type="CDD" id="cd04179">
    <property type="entry name" value="DPM_DPG-synthase_like"/>
    <property type="match status" value="1"/>
</dbReference>
<dbReference type="Pfam" id="PF00535">
    <property type="entry name" value="Glycos_transf_2"/>
    <property type="match status" value="1"/>
</dbReference>
<dbReference type="PANTHER" id="PTHR10859">
    <property type="entry name" value="GLYCOSYL TRANSFERASE"/>
    <property type="match status" value="1"/>
</dbReference>
<comment type="subcellular location">
    <subcellularLocation>
        <location evidence="1">Membrane</location>
        <topology evidence="1">Multi-pass membrane protein</topology>
    </subcellularLocation>
</comment>
<dbReference type="EMBL" id="PIPW01000003">
    <property type="protein sequence ID" value="RUO52039.1"/>
    <property type="molecule type" value="Genomic_DNA"/>
</dbReference>
<accession>A0A432XTK1</accession>
<dbReference type="InterPro" id="IPR029044">
    <property type="entry name" value="Nucleotide-diphossugar_trans"/>
</dbReference>
<name>A0A432XTK1_9GAMM</name>
<dbReference type="Pfam" id="PF04138">
    <property type="entry name" value="GtrA_DPMS_TM"/>
    <property type="match status" value="1"/>
</dbReference>
<dbReference type="SUPFAM" id="SSF53448">
    <property type="entry name" value="Nucleotide-diphospho-sugar transferases"/>
    <property type="match status" value="1"/>
</dbReference>
<evidence type="ECO:0000256" key="3">
    <source>
        <dbReference type="ARBA" id="ARBA00022989"/>
    </source>
</evidence>
<keyword evidence="2 5" id="KW-0812">Transmembrane</keyword>
<evidence type="ECO:0000313" key="8">
    <source>
        <dbReference type="EMBL" id="RUO52039.1"/>
    </source>
</evidence>
<dbReference type="GO" id="GO:0000271">
    <property type="term" value="P:polysaccharide biosynthetic process"/>
    <property type="evidence" value="ECO:0007669"/>
    <property type="project" value="InterPro"/>
</dbReference>
<dbReference type="Gene3D" id="3.90.550.10">
    <property type="entry name" value="Spore Coat Polysaccharide Biosynthesis Protein SpsA, Chain A"/>
    <property type="match status" value="1"/>
</dbReference>
<dbReference type="Proteomes" id="UP000287198">
    <property type="component" value="Unassembled WGS sequence"/>
</dbReference>
<dbReference type="GO" id="GO:0006487">
    <property type="term" value="P:protein N-linked glycosylation"/>
    <property type="evidence" value="ECO:0007669"/>
    <property type="project" value="TreeGrafter"/>
</dbReference>
<gene>
    <name evidence="8" type="ORF">CWI69_10390</name>
</gene>